<proteinExistence type="inferred from homology"/>
<dbReference type="AlphaFoldDB" id="A0A8K0CQT2"/>
<evidence type="ECO:0000259" key="3">
    <source>
        <dbReference type="Pfam" id="PF08385"/>
    </source>
</evidence>
<keyword evidence="5" id="KW-1185">Reference proteome</keyword>
<evidence type="ECO:0000256" key="1">
    <source>
        <dbReference type="ARBA" id="ARBA00008887"/>
    </source>
</evidence>
<dbReference type="GO" id="GO:0007018">
    <property type="term" value="P:microtubule-based movement"/>
    <property type="evidence" value="ECO:0007669"/>
    <property type="project" value="InterPro"/>
</dbReference>
<evidence type="ECO:0000313" key="5">
    <source>
        <dbReference type="Proteomes" id="UP000801492"/>
    </source>
</evidence>
<feature type="region of interest" description="Disordered" evidence="2">
    <location>
        <begin position="52"/>
        <end position="71"/>
    </location>
</feature>
<dbReference type="EMBL" id="VTPC01075635">
    <property type="protein sequence ID" value="KAF2888607.1"/>
    <property type="molecule type" value="Genomic_DNA"/>
</dbReference>
<evidence type="ECO:0000256" key="2">
    <source>
        <dbReference type="SAM" id="MobiDB-lite"/>
    </source>
</evidence>
<feature type="compositionally biased region" description="Low complexity" evidence="2">
    <location>
        <begin position="10"/>
        <end position="41"/>
    </location>
</feature>
<dbReference type="GO" id="GO:0005858">
    <property type="term" value="C:axonemal dynein complex"/>
    <property type="evidence" value="ECO:0007669"/>
    <property type="project" value="TreeGrafter"/>
</dbReference>
<dbReference type="InterPro" id="IPR026983">
    <property type="entry name" value="DHC"/>
</dbReference>
<dbReference type="OrthoDB" id="286107at2759"/>
<reference evidence="4" key="1">
    <citation type="submission" date="2019-08" db="EMBL/GenBank/DDBJ databases">
        <title>The genome of the North American firefly Photinus pyralis.</title>
        <authorList>
            <consortium name="Photinus pyralis genome working group"/>
            <person name="Fallon T.R."/>
            <person name="Sander Lower S.E."/>
            <person name="Weng J.-K."/>
        </authorList>
    </citation>
    <scope>NUCLEOTIDE SEQUENCE</scope>
    <source>
        <strain evidence="4">TRF0915ILg1</strain>
        <tissue evidence="4">Whole body</tissue>
    </source>
</reference>
<name>A0A8K0CQT2_IGNLU</name>
<dbReference type="PANTHER" id="PTHR46532">
    <property type="entry name" value="MALE FERTILITY FACTOR KL5"/>
    <property type="match status" value="1"/>
</dbReference>
<feature type="region of interest" description="Disordered" evidence="2">
    <location>
        <begin position="1"/>
        <end position="41"/>
    </location>
</feature>
<comment type="caution">
    <text evidence="4">The sequence shown here is derived from an EMBL/GenBank/DDBJ whole genome shotgun (WGS) entry which is preliminary data.</text>
</comment>
<organism evidence="4 5">
    <name type="scientific">Ignelater luminosus</name>
    <name type="common">Cucubano</name>
    <name type="synonym">Pyrophorus luminosus</name>
    <dbReference type="NCBI Taxonomy" id="2038154"/>
    <lineage>
        <taxon>Eukaryota</taxon>
        <taxon>Metazoa</taxon>
        <taxon>Ecdysozoa</taxon>
        <taxon>Arthropoda</taxon>
        <taxon>Hexapoda</taxon>
        <taxon>Insecta</taxon>
        <taxon>Pterygota</taxon>
        <taxon>Neoptera</taxon>
        <taxon>Endopterygota</taxon>
        <taxon>Coleoptera</taxon>
        <taxon>Polyphaga</taxon>
        <taxon>Elateriformia</taxon>
        <taxon>Elateroidea</taxon>
        <taxon>Elateridae</taxon>
        <taxon>Agrypninae</taxon>
        <taxon>Pyrophorini</taxon>
        <taxon>Ignelater</taxon>
    </lineage>
</organism>
<dbReference type="Pfam" id="PF08385">
    <property type="entry name" value="DHC_N1"/>
    <property type="match status" value="1"/>
</dbReference>
<dbReference type="InterPro" id="IPR013594">
    <property type="entry name" value="Dynein_heavy_tail"/>
</dbReference>
<comment type="similarity">
    <text evidence="1">Belongs to the dynein heavy chain family.</text>
</comment>
<feature type="compositionally biased region" description="Acidic residues" evidence="2">
    <location>
        <begin position="59"/>
        <end position="69"/>
    </location>
</feature>
<protein>
    <recommendedName>
        <fullName evidence="3">Dynein heavy chain tail domain-containing protein</fullName>
    </recommendedName>
</protein>
<dbReference type="GO" id="GO:0045505">
    <property type="term" value="F:dynein intermediate chain binding"/>
    <property type="evidence" value="ECO:0007669"/>
    <property type="project" value="InterPro"/>
</dbReference>
<dbReference type="Proteomes" id="UP000801492">
    <property type="component" value="Unassembled WGS sequence"/>
</dbReference>
<gene>
    <name evidence="4" type="ORF">ILUMI_17566</name>
</gene>
<evidence type="ECO:0000313" key="4">
    <source>
        <dbReference type="EMBL" id="KAF2888607.1"/>
    </source>
</evidence>
<dbReference type="GO" id="GO:0051959">
    <property type="term" value="F:dynein light intermediate chain binding"/>
    <property type="evidence" value="ECO:0007669"/>
    <property type="project" value="InterPro"/>
</dbReference>
<accession>A0A8K0CQT2</accession>
<dbReference type="PANTHER" id="PTHR46532:SF4">
    <property type="entry name" value="AAA+ ATPASE DOMAIN-CONTAINING PROTEIN"/>
    <property type="match status" value="1"/>
</dbReference>
<feature type="domain" description="Dynein heavy chain tail" evidence="3">
    <location>
        <begin position="342"/>
        <end position="571"/>
    </location>
</feature>
<sequence>MSKSETSSVRSRGTRSAASKSTRSAVTAGSRSVASAGASSVATTIDIQSLRSALTSEGREEDISDEEDDGTGKVDLEMLVDVSKHIAGVAESRKTKTSMRMELLKERIVSDRGKADRAQRLQSLQMPHRHICDMVATYLNVETNAVLDGVADAKSHVDLLESFLTAGGRQAILFYYQDGPAYEIESGRYNATIPRDTVFKRIFVTDGSSLPLTDQAIVAYKNNSLKDIDLRNINDDVFFAQLDMKEMNGNSVAIVSYLISKLLAPSVNSTKEWGDLSKTGAGLQTKKDFLGDFEFFTNFLEKARIDLDETVIFTIDEELYNRISTPSKIKDVIRDADVRLNVETIVRVWQKQIERVLTQFQQLRRENEFVGPFVEVEYWRRQLAKFVSIVEFTKSQECIMYVQYLNQIRSKLVKIWKKQDCAVTNARNQCQDNVKFLYALEKYYEPLYRYDPTKIPEYIPSLLYTIRMVFTTSRYYNNTASVTAILVKVSNQMINMSRSYINCNGTKTIWVQPKKDVLHKIKVCLDLYFKYYQCFKLTQQKMEEAGEPPFDCSEMYVFGKFETFKQRLEKV</sequence>